<accession>A0AAW8SX37</accession>
<reference evidence="1" key="1">
    <citation type="submission" date="2023-03" db="EMBL/GenBank/DDBJ databases">
        <authorList>
            <person name="Shen W."/>
            <person name="Cai J."/>
        </authorList>
    </citation>
    <scope>NUCLEOTIDE SEQUENCE</scope>
    <source>
        <strain evidence="1">B646-2</strain>
    </source>
</reference>
<gene>
    <name evidence="1" type="ORF">P7D78_03275</name>
</gene>
<sequence length="143" mass="15782">MPNYIYSGQSTEVLPRIIKIKQVTHSSDGRKLFITGDELDDTGNMILQNSRIEISKKGLSQGFNYSVGEAVGACLTAFGQPTGNSGAKSFDLDQLMGTVCIVFFHQKVTKDGRVYTLYRDLFPLQVVQFPWINVPDAGNVDNS</sequence>
<evidence type="ECO:0000313" key="2">
    <source>
        <dbReference type="Proteomes" id="UP001249240"/>
    </source>
</evidence>
<dbReference type="EMBL" id="JARPXM010000002">
    <property type="protein sequence ID" value="MDT2537134.1"/>
    <property type="molecule type" value="Genomic_DNA"/>
</dbReference>
<organism evidence="1 2">
    <name type="scientific">Enterococcus raffinosus</name>
    <dbReference type="NCBI Taxonomy" id="71452"/>
    <lineage>
        <taxon>Bacteria</taxon>
        <taxon>Bacillati</taxon>
        <taxon>Bacillota</taxon>
        <taxon>Bacilli</taxon>
        <taxon>Lactobacillales</taxon>
        <taxon>Enterococcaceae</taxon>
        <taxon>Enterococcus</taxon>
    </lineage>
</organism>
<evidence type="ECO:0008006" key="3">
    <source>
        <dbReference type="Google" id="ProtNLM"/>
    </source>
</evidence>
<dbReference type="Proteomes" id="UP001249240">
    <property type="component" value="Unassembled WGS sequence"/>
</dbReference>
<protein>
    <recommendedName>
        <fullName evidence="3">BppU N-terminal domain-containing protein</fullName>
    </recommendedName>
</protein>
<evidence type="ECO:0000313" key="1">
    <source>
        <dbReference type="EMBL" id="MDT2537134.1"/>
    </source>
</evidence>
<dbReference type="AlphaFoldDB" id="A0AAW8SX37"/>
<comment type="caution">
    <text evidence="1">The sequence shown here is derived from an EMBL/GenBank/DDBJ whole genome shotgun (WGS) entry which is preliminary data.</text>
</comment>
<proteinExistence type="predicted"/>
<dbReference type="RefSeq" id="WP_010746968.1">
    <property type="nucleotide sequence ID" value="NZ_BAAAXM010000064.1"/>
</dbReference>
<name>A0AAW8SX37_9ENTE</name>